<protein>
    <recommendedName>
        <fullName evidence="3">DUF3618 domain-containing protein</fullName>
    </recommendedName>
</protein>
<dbReference type="Proteomes" id="UP000248795">
    <property type="component" value="Unassembled WGS sequence"/>
</dbReference>
<keyword evidence="2" id="KW-1185">Reference proteome</keyword>
<sequence length="241" mass="24190">MAMTMIEETVVVVEAPAMRGPRRDRDDMMTAFTDAVRDNPVPAALIGMGALWLFAGGGRMTLFGGRQQSSLVGTVAHGAGSVAHGASGLAQGAAQSVSSMGHTVASGVSSTVGGFAEAVSDTASRMGDYLGSTLHGVDAQAEYRNPNFSRGGDTSLRGAMGDMTGGLRDMFERHPVALGVAGLALGAAVAASLPLTATERDTLGQASEAVKGKLGEAAEQARDVAAAAVSEVRGAASRGPG</sequence>
<evidence type="ECO:0000313" key="2">
    <source>
        <dbReference type="Proteomes" id="UP000248795"/>
    </source>
</evidence>
<evidence type="ECO:0008006" key="3">
    <source>
        <dbReference type="Google" id="ProtNLM"/>
    </source>
</evidence>
<gene>
    <name evidence="1" type="ORF">DK847_06135</name>
</gene>
<name>A0A2W2ARM1_9HYPH</name>
<reference evidence="2" key="1">
    <citation type="submission" date="2018-06" db="EMBL/GenBank/DDBJ databases">
        <title>Aestuariibacter litoralis strain KCTC 52945T.</title>
        <authorList>
            <person name="Li X."/>
            <person name="Salam N."/>
            <person name="Li J.-L."/>
            <person name="Chen Y.-M."/>
            <person name="Yang Z.-W."/>
            <person name="Zhang L.-Y."/>
            <person name="Han M.-X."/>
            <person name="Xiao M."/>
            <person name="Li W.-J."/>
        </authorList>
    </citation>
    <scope>NUCLEOTIDE SEQUENCE [LARGE SCALE GENOMIC DNA]</scope>
    <source>
        <strain evidence="2">KCTC 52945</strain>
    </source>
</reference>
<dbReference type="EMBL" id="QKVK01000002">
    <property type="protein sequence ID" value="PZF78001.1"/>
    <property type="molecule type" value="Genomic_DNA"/>
</dbReference>
<evidence type="ECO:0000313" key="1">
    <source>
        <dbReference type="EMBL" id="PZF78001.1"/>
    </source>
</evidence>
<accession>A0A2W2ARM1</accession>
<organism evidence="1 2">
    <name type="scientific">Aestuariivirga litoralis</name>
    <dbReference type="NCBI Taxonomy" id="2650924"/>
    <lineage>
        <taxon>Bacteria</taxon>
        <taxon>Pseudomonadati</taxon>
        <taxon>Pseudomonadota</taxon>
        <taxon>Alphaproteobacteria</taxon>
        <taxon>Hyphomicrobiales</taxon>
        <taxon>Aestuariivirgaceae</taxon>
        <taxon>Aestuariivirga</taxon>
    </lineage>
</organism>
<proteinExistence type="predicted"/>
<dbReference type="AlphaFoldDB" id="A0A2W2ARM1"/>
<comment type="caution">
    <text evidence="1">The sequence shown here is derived from an EMBL/GenBank/DDBJ whole genome shotgun (WGS) entry which is preliminary data.</text>
</comment>